<comment type="subcellular location">
    <subcellularLocation>
        <location evidence="6">Cytoplasm</location>
    </subcellularLocation>
</comment>
<proteinExistence type="inferred from homology"/>
<dbReference type="GO" id="GO:0032259">
    <property type="term" value="P:methylation"/>
    <property type="evidence" value="ECO:0007669"/>
    <property type="project" value="UniProtKB-KW"/>
</dbReference>
<dbReference type="PANTHER" id="PTHR43648">
    <property type="entry name" value="ELECTRON TRANSFER FLAVOPROTEIN BETA SUBUNIT LYSINE METHYLTRANSFERASE"/>
    <property type="match status" value="1"/>
</dbReference>
<gene>
    <name evidence="6" type="primary">prmA</name>
    <name evidence="7" type="ORF">MNR06_14905</name>
</gene>
<evidence type="ECO:0000256" key="5">
    <source>
        <dbReference type="ARBA" id="ARBA00022691"/>
    </source>
</evidence>
<comment type="catalytic activity">
    <reaction evidence="6">
        <text>L-lysyl-[protein] + 3 S-adenosyl-L-methionine = N(6),N(6),N(6)-trimethyl-L-lysyl-[protein] + 3 S-adenosyl-L-homocysteine + 3 H(+)</text>
        <dbReference type="Rhea" id="RHEA:54192"/>
        <dbReference type="Rhea" id="RHEA-COMP:9752"/>
        <dbReference type="Rhea" id="RHEA-COMP:13826"/>
        <dbReference type="ChEBI" id="CHEBI:15378"/>
        <dbReference type="ChEBI" id="CHEBI:29969"/>
        <dbReference type="ChEBI" id="CHEBI:57856"/>
        <dbReference type="ChEBI" id="CHEBI:59789"/>
        <dbReference type="ChEBI" id="CHEBI:61961"/>
    </reaction>
</comment>
<evidence type="ECO:0000313" key="7">
    <source>
        <dbReference type="EMBL" id="UOF00989.1"/>
    </source>
</evidence>
<keyword evidence="8" id="KW-1185">Reference proteome</keyword>
<evidence type="ECO:0000256" key="2">
    <source>
        <dbReference type="ARBA" id="ARBA00022490"/>
    </source>
</evidence>
<sequence length="301" mass="34334">MSDNSYFRVRLSQVPADLEDIITTHCFESGASGVTEALHFTQPDLTYDPTILHVRSHEMDVFFQETPSQEFFDGLKNLDAQIRWTINEEENKDWLAEWKKGFKPFKLVGDFWVVPSWLTPPPECKHAIYIDPGMAFGTGTHATTQMMAFFIHKLAEKYPKQIADWALLDVGTGTAILAMLAQMSGFGLVTGIEIDPEARRVARDNVKLNKLNDIDVPETQIEDMRQQYDVVVANIIDGVLINIKKDLMKVLRPGGHMLLTGILEERDNHFFEKFIEGSGLTVIRRLEKDEWVGYWVQSKAD</sequence>
<evidence type="ECO:0000256" key="6">
    <source>
        <dbReference type="HAMAP-Rule" id="MF_00735"/>
    </source>
</evidence>
<keyword evidence="7" id="KW-0687">Ribonucleoprotein</keyword>
<dbReference type="InterPro" id="IPR029063">
    <property type="entry name" value="SAM-dependent_MTases_sf"/>
</dbReference>
<name>A0ABY4C938_9BACT</name>
<dbReference type="EMBL" id="CP093442">
    <property type="protein sequence ID" value="UOF00989.1"/>
    <property type="molecule type" value="Genomic_DNA"/>
</dbReference>
<organism evidence="7 8">
    <name type="scientific">Bdellovibrio reynosensis</name>
    <dbReference type="NCBI Taxonomy" id="2835041"/>
    <lineage>
        <taxon>Bacteria</taxon>
        <taxon>Pseudomonadati</taxon>
        <taxon>Bdellovibrionota</taxon>
        <taxon>Bdellovibrionia</taxon>
        <taxon>Bdellovibrionales</taxon>
        <taxon>Pseudobdellovibrionaceae</taxon>
        <taxon>Bdellovibrio</taxon>
    </lineage>
</organism>
<comment type="caution">
    <text evidence="6">Lacks conserved residue(s) required for the propagation of feature annotation.</text>
</comment>
<protein>
    <recommendedName>
        <fullName evidence="6">Ribosomal protein L11 methyltransferase</fullName>
        <shortName evidence="6">L11 Mtase</shortName>
        <ecNumber evidence="6">2.1.1.-</ecNumber>
    </recommendedName>
</protein>
<dbReference type="PANTHER" id="PTHR43648:SF1">
    <property type="entry name" value="ELECTRON TRANSFER FLAVOPROTEIN BETA SUBUNIT LYSINE METHYLTRANSFERASE"/>
    <property type="match status" value="1"/>
</dbReference>
<comment type="function">
    <text evidence="6">Methylates ribosomal protein L11.</text>
</comment>
<keyword evidence="5 6" id="KW-0949">S-adenosyl-L-methionine</keyword>
<dbReference type="HAMAP" id="MF_00735">
    <property type="entry name" value="Methyltr_PrmA"/>
    <property type="match status" value="1"/>
</dbReference>
<dbReference type="RefSeq" id="WP_243537206.1">
    <property type="nucleotide sequence ID" value="NZ_CP093442.1"/>
</dbReference>
<dbReference type="InterPro" id="IPR050078">
    <property type="entry name" value="Ribosomal_L11_MeTrfase_PrmA"/>
</dbReference>
<keyword evidence="2 6" id="KW-0963">Cytoplasm</keyword>
<dbReference type="GO" id="GO:0005840">
    <property type="term" value="C:ribosome"/>
    <property type="evidence" value="ECO:0007669"/>
    <property type="project" value="UniProtKB-KW"/>
</dbReference>
<keyword evidence="7" id="KW-0689">Ribosomal protein</keyword>
<dbReference type="Gene3D" id="3.40.50.150">
    <property type="entry name" value="Vaccinia Virus protein VP39"/>
    <property type="match status" value="1"/>
</dbReference>
<accession>A0ABY4C938</accession>
<dbReference type="InterPro" id="IPR004498">
    <property type="entry name" value="Ribosomal_PrmA_MeTrfase"/>
</dbReference>
<dbReference type="Proteomes" id="UP000830116">
    <property type="component" value="Chromosome"/>
</dbReference>
<reference evidence="7" key="1">
    <citation type="submission" date="2022-03" db="EMBL/GenBank/DDBJ databases">
        <title>Genome Identification and Characterization of new species Bdellovibrio reynosense LBG001 sp. nov. from a Mexico soil sample.</title>
        <authorList>
            <person name="Camilli A."/>
            <person name="Ajao Y."/>
            <person name="Guo X."/>
        </authorList>
    </citation>
    <scope>NUCLEOTIDE SEQUENCE</scope>
    <source>
        <strain evidence="7">LBG001</strain>
    </source>
</reference>
<comment type="similarity">
    <text evidence="1 6">Belongs to the methyltransferase superfamily. PrmA family.</text>
</comment>
<evidence type="ECO:0000256" key="1">
    <source>
        <dbReference type="ARBA" id="ARBA00009741"/>
    </source>
</evidence>
<dbReference type="Pfam" id="PF06325">
    <property type="entry name" value="PrmA"/>
    <property type="match status" value="1"/>
</dbReference>
<evidence type="ECO:0000256" key="3">
    <source>
        <dbReference type="ARBA" id="ARBA00022603"/>
    </source>
</evidence>
<keyword evidence="4 6" id="KW-0808">Transferase</keyword>
<dbReference type="CDD" id="cd02440">
    <property type="entry name" value="AdoMet_MTases"/>
    <property type="match status" value="1"/>
</dbReference>
<dbReference type="EC" id="2.1.1.-" evidence="6"/>
<dbReference type="SUPFAM" id="SSF53335">
    <property type="entry name" value="S-adenosyl-L-methionine-dependent methyltransferases"/>
    <property type="match status" value="1"/>
</dbReference>
<evidence type="ECO:0000313" key="8">
    <source>
        <dbReference type="Proteomes" id="UP000830116"/>
    </source>
</evidence>
<dbReference type="GO" id="GO:0008168">
    <property type="term" value="F:methyltransferase activity"/>
    <property type="evidence" value="ECO:0007669"/>
    <property type="project" value="UniProtKB-KW"/>
</dbReference>
<keyword evidence="3 6" id="KW-0489">Methyltransferase</keyword>
<evidence type="ECO:0000256" key="4">
    <source>
        <dbReference type="ARBA" id="ARBA00022679"/>
    </source>
</evidence>